<reference evidence="1 2" key="1">
    <citation type="journal article" date="2018" name="Nat. Ecol. Evol.">
        <title>Shark genomes provide insights into elasmobranch evolution and the origin of vertebrates.</title>
        <authorList>
            <person name="Hara Y"/>
            <person name="Yamaguchi K"/>
            <person name="Onimaru K"/>
            <person name="Kadota M"/>
            <person name="Koyanagi M"/>
            <person name="Keeley SD"/>
            <person name="Tatsumi K"/>
            <person name="Tanaka K"/>
            <person name="Motone F"/>
            <person name="Kageyama Y"/>
            <person name="Nozu R"/>
            <person name="Adachi N"/>
            <person name="Nishimura O"/>
            <person name="Nakagawa R"/>
            <person name="Tanegashima C"/>
            <person name="Kiyatake I"/>
            <person name="Matsumoto R"/>
            <person name="Murakumo K"/>
            <person name="Nishida K"/>
            <person name="Terakita A"/>
            <person name="Kuratani S"/>
            <person name="Sato K"/>
            <person name="Hyodo S Kuraku.S."/>
        </authorList>
    </citation>
    <scope>NUCLEOTIDE SEQUENCE [LARGE SCALE GENOMIC DNA]</scope>
</reference>
<accession>A0A401RKQ5</accession>
<keyword evidence="2" id="KW-1185">Reference proteome</keyword>
<proteinExistence type="predicted"/>
<sequence>MAVLVRMGAGLLSGLMRSLRVLEPVRTVTGTASEKIDIGLPHFRESRKKQLRERRRITRENHKNCDLERQARHRTLSVSLDEVKAEWERTNGPFHLWKIGEHFAVYRDLFNGATFVPRVMLRIQYDCEDDAVPVYHGNVVTPTEALNSPKVCFEAEEGSLWTLLLTNPDMKEPVFEYDFPPVYHPPQKKYPHGQPLRYLDRYRDSHEPTYGIY</sequence>
<dbReference type="Gene3D" id="3.90.280.10">
    <property type="entry name" value="PEBP-like"/>
    <property type="match status" value="1"/>
</dbReference>
<dbReference type="Proteomes" id="UP000287033">
    <property type="component" value="Unassembled WGS sequence"/>
</dbReference>
<dbReference type="EMBL" id="BEZZ01001450">
    <property type="protein sequence ID" value="GCC18738.1"/>
    <property type="molecule type" value="Genomic_DNA"/>
</dbReference>
<dbReference type="OrthoDB" id="2153661at2759"/>
<name>A0A401RKQ5_CHIPU</name>
<dbReference type="SUPFAM" id="SSF49777">
    <property type="entry name" value="PEBP-like"/>
    <property type="match status" value="1"/>
</dbReference>
<dbReference type="AlphaFoldDB" id="A0A401RKQ5"/>
<comment type="caution">
    <text evidence="1">The sequence shown here is derived from an EMBL/GenBank/DDBJ whole genome shotgun (WGS) entry which is preliminary data.</text>
</comment>
<protein>
    <recommendedName>
        <fullName evidence="3">39S ribosomal protein L38, mitochondrial</fullName>
    </recommendedName>
</protein>
<gene>
    <name evidence="1" type="ORF">chiPu_0018051</name>
</gene>
<evidence type="ECO:0000313" key="2">
    <source>
        <dbReference type="Proteomes" id="UP000287033"/>
    </source>
</evidence>
<evidence type="ECO:0000313" key="1">
    <source>
        <dbReference type="EMBL" id="GCC18738.1"/>
    </source>
</evidence>
<organism evidence="1 2">
    <name type="scientific">Chiloscyllium punctatum</name>
    <name type="common">Brownbanded bambooshark</name>
    <name type="synonym">Hemiscyllium punctatum</name>
    <dbReference type="NCBI Taxonomy" id="137246"/>
    <lineage>
        <taxon>Eukaryota</taxon>
        <taxon>Metazoa</taxon>
        <taxon>Chordata</taxon>
        <taxon>Craniata</taxon>
        <taxon>Vertebrata</taxon>
        <taxon>Chondrichthyes</taxon>
        <taxon>Elasmobranchii</taxon>
        <taxon>Galeomorphii</taxon>
        <taxon>Galeoidea</taxon>
        <taxon>Orectolobiformes</taxon>
        <taxon>Hemiscylliidae</taxon>
        <taxon>Chiloscyllium</taxon>
    </lineage>
</organism>
<dbReference type="InterPro" id="IPR036610">
    <property type="entry name" value="PEBP-like_sf"/>
</dbReference>
<dbReference type="STRING" id="137246.A0A401RKQ5"/>
<evidence type="ECO:0008006" key="3">
    <source>
        <dbReference type="Google" id="ProtNLM"/>
    </source>
</evidence>